<dbReference type="InterPro" id="IPR011989">
    <property type="entry name" value="ARM-like"/>
</dbReference>
<organism evidence="1 2">
    <name type="scientific">Paenibacillus eucommiae</name>
    <dbReference type="NCBI Taxonomy" id="1355755"/>
    <lineage>
        <taxon>Bacteria</taxon>
        <taxon>Bacillati</taxon>
        <taxon>Bacillota</taxon>
        <taxon>Bacilli</taxon>
        <taxon>Bacillales</taxon>
        <taxon>Paenibacillaceae</taxon>
        <taxon>Paenibacillus</taxon>
    </lineage>
</organism>
<gene>
    <name evidence="1" type="ORF">J2Z66_002844</name>
</gene>
<dbReference type="InterPro" id="IPR016024">
    <property type="entry name" value="ARM-type_fold"/>
</dbReference>
<name>A0ABS4IUH0_9BACL</name>
<protein>
    <submittedName>
        <fullName evidence="1">HEAT repeat protein</fullName>
    </submittedName>
</protein>
<accession>A0ABS4IUH0</accession>
<dbReference type="EMBL" id="JAGGLB010000008">
    <property type="protein sequence ID" value="MBP1991237.1"/>
    <property type="molecule type" value="Genomic_DNA"/>
</dbReference>
<dbReference type="Gene3D" id="1.25.10.10">
    <property type="entry name" value="Leucine-rich Repeat Variant"/>
    <property type="match status" value="1"/>
</dbReference>
<reference evidence="1 2" key="1">
    <citation type="submission" date="2021-03" db="EMBL/GenBank/DDBJ databases">
        <title>Genomic Encyclopedia of Type Strains, Phase IV (KMG-IV): sequencing the most valuable type-strain genomes for metagenomic binning, comparative biology and taxonomic classification.</title>
        <authorList>
            <person name="Goeker M."/>
        </authorList>
    </citation>
    <scope>NUCLEOTIDE SEQUENCE [LARGE SCALE GENOMIC DNA]</scope>
    <source>
        <strain evidence="1 2">DSM 26048</strain>
    </source>
</reference>
<evidence type="ECO:0000313" key="1">
    <source>
        <dbReference type="EMBL" id="MBP1991237.1"/>
    </source>
</evidence>
<keyword evidence="2" id="KW-1185">Reference proteome</keyword>
<comment type="caution">
    <text evidence="1">The sequence shown here is derived from an EMBL/GenBank/DDBJ whole genome shotgun (WGS) entry which is preliminary data.</text>
</comment>
<dbReference type="Proteomes" id="UP001519287">
    <property type="component" value="Unassembled WGS sequence"/>
</dbReference>
<evidence type="ECO:0000313" key="2">
    <source>
        <dbReference type="Proteomes" id="UP001519287"/>
    </source>
</evidence>
<sequence length="209" mass="23244">MSILDKLAVSLNRKDEVPNQELAHSIAVNGDEAAVEELIDLLSHKNKNVQSDCIKVLYEIGALQPDLITDYGMTFVHLLGHPNNRLVWGAMTALAAITEENPQFIASQLETIMLAADKGSVIAKDQAVRILIQLCSIEKYAGQAFSLLIEQLKHCPTNQLPMYAEQALPVIHDGNKKSFIDTLSSRLDDIEKASKRSRVEKVIRKMQKI</sequence>
<dbReference type="RefSeq" id="WP_209972000.1">
    <property type="nucleotide sequence ID" value="NZ_JAGGLB010000008.1"/>
</dbReference>
<dbReference type="SUPFAM" id="SSF48371">
    <property type="entry name" value="ARM repeat"/>
    <property type="match status" value="1"/>
</dbReference>
<proteinExistence type="predicted"/>